<dbReference type="GO" id="GO:0098797">
    <property type="term" value="C:plasma membrane protein complex"/>
    <property type="evidence" value="ECO:0007669"/>
    <property type="project" value="TreeGrafter"/>
</dbReference>
<evidence type="ECO:0000256" key="4">
    <source>
        <dbReference type="ARBA" id="ARBA00022692"/>
    </source>
</evidence>
<sequence length="406" mass="46278">MNFAYFIARRMAVKSQRTFSKLIVRIAIAGVMLSLAVMILSVSVIKGFKTEIREKVRGYIGDIQIFKYDMNGSYENSPFLPDDSTLQYLRSNNRIDYFQYFATKPAIISANNEIEGINFKGVGKDYRFDFIKKHLVSGRCIDFRDSIKANREIMISSFTANRLKLKAGDEFIIYFVQDPPRRRKFEIVGIYNVGIENIDKGFVLGSISLVQRLNNWLPGQVGGIEIRLKDFAQLAPVSDRVYERIDKNLRSYPLSRVYPGIFNWLDLLDVNTKVLLVLMMIVGVINMITALLIMILERANMIGLLKSMGATDYTIMKIFLYNAAYLVLIGLVLGNILGLGLAFIQLQTQFFQLNQTSYFLNYVPVEVHFTDVLLLNLATVVISLIVLIVPAMYVSRVSPLKAIRFK</sequence>
<proteinExistence type="inferred from homology"/>
<dbReference type="Pfam" id="PF12704">
    <property type="entry name" value="MacB_PCD"/>
    <property type="match status" value="1"/>
</dbReference>
<keyword evidence="4 7" id="KW-0812">Transmembrane</keyword>
<dbReference type="PANTHER" id="PTHR30489">
    <property type="entry name" value="LIPOPROTEIN-RELEASING SYSTEM TRANSMEMBRANE PROTEIN LOLE"/>
    <property type="match status" value="1"/>
</dbReference>
<evidence type="ECO:0000256" key="7">
    <source>
        <dbReference type="SAM" id="Phobius"/>
    </source>
</evidence>
<evidence type="ECO:0000259" key="8">
    <source>
        <dbReference type="Pfam" id="PF02687"/>
    </source>
</evidence>
<accession>A0A2T3HHK0</accession>
<evidence type="ECO:0000313" key="10">
    <source>
        <dbReference type="EMBL" id="PST81910.1"/>
    </source>
</evidence>
<feature type="transmembrane region" description="Helical" evidence="7">
    <location>
        <begin position="318"/>
        <end position="344"/>
    </location>
</feature>
<dbReference type="InterPro" id="IPR003838">
    <property type="entry name" value="ABC3_permease_C"/>
</dbReference>
<dbReference type="AlphaFoldDB" id="A0A2T3HHK0"/>
<protein>
    <submittedName>
        <fullName evidence="10">ABC transporter permease</fullName>
    </submittedName>
</protein>
<evidence type="ECO:0000313" key="11">
    <source>
        <dbReference type="Proteomes" id="UP000240912"/>
    </source>
</evidence>
<feature type="transmembrane region" description="Helical" evidence="7">
    <location>
        <begin position="274"/>
        <end position="297"/>
    </location>
</feature>
<dbReference type="RefSeq" id="WP_107216935.1">
    <property type="nucleotide sequence ID" value="NZ_KZ686271.1"/>
</dbReference>
<dbReference type="GO" id="GO:0044874">
    <property type="term" value="P:lipoprotein localization to outer membrane"/>
    <property type="evidence" value="ECO:0007669"/>
    <property type="project" value="TreeGrafter"/>
</dbReference>
<evidence type="ECO:0000256" key="3">
    <source>
        <dbReference type="ARBA" id="ARBA00022475"/>
    </source>
</evidence>
<feature type="domain" description="ABC3 transporter permease C-terminal" evidence="8">
    <location>
        <begin position="274"/>
        <end position="399"/>
    </location>
</feature>
<feature type="transmembrane region" description="Helical" evidence="7">
    <location>
        <begin position="372"/>
        <end position="394"/>
    </location>
</feature>
<evidence type="ECO:0000256" key="2">
    <source>
        <dbReference type="ARBA" id="ARBA00005236"/>
    </source>
</evidence>
<dbReference type="InterPro" id="IPR051447">
    <property type="entry name" value="Lipoprotein-release_system"/>
</dbReference>
<keyword evidence="5 7" id="KW-1133">Transmembrane helix</keyword>
<dbReference type="Pfam" id="PF02687">
    <property type="entry name" value="FtsX"/>
    <property type="match status" value="1"/>
</dbReference>
<keyword evidence="3" id="KW-1003">Cell membrane</keyword>
<dbReference type="InterPro" id="IPR025857">
    <property type="entry name" value="MacB_PCD"/>
</dbReference>
<keyword evidence="11" id="KW-1185">Reference proteome</keyword>
<dbReference type="EMBL" id="PYLS01000007">
    <property type="protein sequence ID" value="PST81910.1"/>
    <property type="molecule type" value="Genomic_DNA"/>
</dbReference>
<feature type="transmembrane region" description="Helical" evidence="7">
    <location>
        <begin position="22"/>
        <end position="45"/>
    </location>
</feature>
<feature type="domain" description="MacB-like periplasmic core" evidence="9">
    <location>
        <begin position="26"/>
        <end position="241"/>
    </location>
</feature>
<comment type="similarity">
    <text evidence="2">Belongs to the ABC-4 integral membrane protein family. LolC/E subfamily.</text>
</comment>
<name>A0A2T3HHK0_9SPHI</name>
<comment type="subcellular location">
    <subcellularLocation>
        <location evidence="1">Cell membrane</location>
        <topology evidence="1">Multi-pass membrane protein</topology>
    </subcellularLocation>
</comment>
<dbReference type="OrthoDB" id="1522670at2"/>
<evidence type="ECO:0000256" key="6">
    <source>
        <dbReference type="ARBA" id="ARBA00023136"/>
    </source>
</evidence>
<comment type="caution">
    <text evidence="10">The sequence shown here is derived from an EMBL/GenBank/DDBJ whole genome shotgun (WGS) entry which is preliminary data.</text>
</comment>
<reference evidence="10 11" key="1">
    <citation type="submission" date="2018-03" db="EMBL/GenBank/DDBJ databases">
        <authorList>
            <person name="Keele B.F."/>
        </authorList>
    </citation>
    <scope>NUCLEOTIDE SEQUENCE [LARGE SCALE GENOMIC DNA]</scope>
    <source>
        <strain evidence="10 11">YL28-9</strain>
    </source>
</reference>
<keyword evidence="6 7" id="KW-0472">Membrane</keyword>
<dbReference type="Proteomes" id="UP000240912">
    <property type="component" value="Unassembled WGS sequence"/>
</dbReference>
<evidence type="ECO:0000259" key="9">
    <source>
        <dbReference type="Pfam" id="PF12704"/>
    </source>
</evidence>
<gene>
    <name evidence="10" type="ORF">C7T94_17095</name>
</gene>
<dbReference type="PANTHER" id="PTHR30489:SF0">
    <property type="entry name" value="LIPOPROTEIN-RELEASING SYSTEM TRANSMEMBRANE PROTEIN LOLE"/>
    <property type="match status" value="1"/>
</dbReference>
<evidence type="ECO:0000256" key="5">
    <source>
        <dbReference type="ARBA" id="ARBA00022989"/>
    </source>
</evidence>
<organism evidence="10 11">
    <name type="scientific">Pedobacter yulinensis</name>
    <dbReference type="NCBI Taxonomy" id="2126353"/>
    <lineage>
        <taxon>Bacteria</taxon>
        <taxon>Pseudomonadati</taxon>
        <taxon>Bacteroidota</taxon>
        <taxon>Sphingobacteriia</taxon>
        <taxon>Sphingobacteriales</taxon>
        <taxon>Sphingobacteriaceae</taxon>
        <taxon>Pedobacter</taxon>
    </lineage>
</organism>
<evidence type="ECO:0000256" key="1">
    <source>
        <dbReference type="ARBA" id="ARBA00004651"/>
    </source>
</evidence>